<evidence type="ECO:0000313" key="1">
    <source>
        <dbReference type="EMBL" id="ADP77762.1"/>
    </source>
</evidence>
<dbReference type="STRING" id="523846.Mfer_0966"/>
<dbReference type="Proteomes" id="UP000002315">
    <property type="component" value="Chromosome"/>
</dbReference>
<sequence>MIKSIKKIEKDVGPLSDVQKILLTTDGSVTRILEALGYDVNIKAIKQEIVSADKKLSKELNISLGEPVNHRVVIIESKIPLIYAVSYMPIKRLNKNFKFKRDVMNANIPIGKILKKHHIESRREIEYIGVEKPNDSIKNIFNTNELILARTYNIIHRGEILIRINEKFPITWFK</sequence>
<protein>
    <recommendedName>
        <fullName evidence="3">Chorismate lyase</fullName>
    </recommendedName>
</protein>
<dbReference type="InterPro" id="IPR028978">
    <property type="entry name" value="Chorismate_lyase_/UTRA_dom_sf"/>
</dbReference>
<accession>E3GVZ7</accession>
<organism evidence="1 2">
    <name type="scientific">Methanothermus fervidus (strain ATCC 43054 / DSM 2088 / JCM 10308 / V24 S)</name>
    <dbReference type="NCBI Taxonomy" id="523846"/>
    <lineage>
        <taxon>Archaea</taxon>
        <taxon>Methanobacteriati</taxon>
        <taxon>Methanobacteriota</taxon>
        <taxon>Methanomada group</taxon>
        <taxon>Methanobacteria</taxon>
        <taxon>Methanobacteriales</taxon>
        <taxon>Methanothermaceae</taxon>
        <taxon>Methanothermus</taxon>
    </lineage>
</organism>
<dbReference type="SUPFAM" id="SSF64288">
    <property type="entry name" value="Chorismate lyase-like"/>
    <property type="match status" value="1"/>
</dbReference>
<dbReference type="InterPro" id="IPR002800">
    <property type="entry name" value="Rv2949c-like"/>
</dbReference>
<dbReference type="Pfam" id="PF01947">
    <property type="entry name" value="Rv2949c-like"/>
    <property type="match status" value="1"/>
</dbReference>
<evidence type="ECO:0008006" key="3">
    <source>
        <dbReference type="Google" id="ProtNLM"/>
    </source>
</evidence>
<evidence type="ECO:0000313" key="2">
    <source>
        <dbReference type="Proteomes" id="UP000002315"/>
    </source>
</evidence>
<dbReference type="KEGG" id="mfv:Mfer_0966"/>
<reference evidence="1 2" key="1">
    <citation type="journal article" date="2010" name="Stand. Genomic Sci.">
        <title>Complete genome sequence of Methanothermus fervidus type strain (V24S).</title>
        <authorList>
            <person name="Anderson I."/>
            <person name="Djao O.D."/>
            <person name="Misra M."/>
            <person name="Chertkov O."/>
            <person name="Nolan M."/>
            <person name="Lucas S."/>
            <person name="Lapidus A."/>
            <person name="Del Rio T.G."/>
            <person name="Tice H."/>
            <person name="Cheng J.F."/>
            <person name="Tapia R."/>
            <person name="Han C."/>
            <person name="Goodwin L."/>
            <person name="Pitluck S."/>
            <person name="Liolios K."/>
            <person name="Ivanova N."/>
            <person name="Mavromatis K."/>
            <person name="Mikhailova N."/>
            <person name="Pati A."/>
            <person name="Brambilla E."/>
            <person name="Chen A."/>
            <person name="Palaniappan K."/>
            <person name="Land M."/>
            <person name="Hauser L."/>
            <person name="Chang Y.J."/>
            <person name="Jeffries C.D."/>
            <person name="Sikorski J."/>
            <person name="Spring S."/>
            <person name="Rohde M."/>
            <person name="Eichinger K."/>
            <person name="Huber H."/>
            <person name="Wirth R."/>
            <person name="Goker M."/>
            <person name="Detter J.C."/>
            <person name="Woyke T."/>
            <person name="Bristow J."/>
            <person name="Eisen J.A."/>
            <person name="Markowitz V."/>
            <person name="Hugenholtz P."/>
            <person name="Klenk H.P."/>
            <person name="Kyrpides N.C."/>
        </authorList>
    </citation>
    <scope>NUCLEOTIDE SEQUENCE [LARGE SCALE GENOMIC DNA]</scope>
    <source>
        <strain evidence="2">ATCC 43054 / DSM 2088 / JCM 10308 / V24 S</strain>
    </source>
</reference>
<name>E3GVZ7_METFV</name>
<gene>
    <name evidence="1" type="ordered locus">Mfer_0966</name>
</gene>
<proteinExistence type="predicted"/>
<keyword evidence="2" id="KW-1185">Reference proteome</keyword>
<dbReference type="OrthoDB" id="145449at2157"/>
<dbReference type="AlphaFoldDB" id="E3GVZ7"/>
<dbReference type="HOGENOM" id="CLU_107938_2_0_2"/>
<dbReference type="EMBL" id="CP002278">
    <property type="protein sequence ID" value="ADP77762.1"/>
    <property type="molecule type" value="Genomic_DNA"/>
</dbReference>
<dbReference type="Gene3D" id="3.40.1410.10">
    <property type="entry name" value="Chorismate lyase-like"/>
    <property type="match status" value="1"/>
</dbReference>